<gene>
    <name evidence="1" type="ordered locus">MTR_5g018810</name>
</gene>
<name>G7KAR4_MEDTR</name>
<protein>
    <submittedName>
        <fullName evidence="1 2">Uncharacterized protein</fullName>
    </submittedName>
</protein>
<keyword evidence="3" id="KW-1185">Reference proteome</keyword>
<evidence type="ECO:0000313" key="1">
    <source>
        <dbReference type="EMBL" id="AES94827.1"/>
    </source>
</evidence>
<reference evidence="1 3" key="2">
    <citation type="journal article" date="2014" name="BMC Genomics">
        <title>An improved genome release (version Mt4.0) for the model legume Medicago truncatula.</title>
        <authorList>
            <person name="Tang H."/>
            <person name="Krishnakumar V."/>
            <person name="Bidwell S."/>
            <person name="Rosen B."/>
            <person name="Chan A."/>
            <person name="Zhou S."/>
            <person name="Gentzbittel L."/>
            <person name="Childs K.L."/>
            <person name="Yandell M."/>
            <person name="Gundlach H."/>
            <person name="Mayer K.F."/>
            <person name="Schwartz D.C."/>
            <person name="Town C.D."/>
        </authorList>
    </citation>
    <scope>GENOME REANNOTATION</scope>
    <source>
        <strain evidence="2 3">cv. Jemalong A17</strain>
    </source>
</reference>
<dbReference type="EMBL" id="CM001221">
    <property type="protein sequence ID" value="AES94827.1"/>
    <property type="molecule type" value="Genomic_DNA"/>
</dbReference>
<proteinExistence type="predicted"/>
<reference evidence="2" key="3">
    <citation type="submission" date="2015-04" db="UniProtKB">
        <authorList>
            <consortium name="EnsemblPlants"/>
        </authorList>
    </citation>
    <scope>IDENTIFICATION</scope>
    <source>
        <strain evidence="2">cv. Jemalong A17</strain>
    </source>
</reference>
<dbReference type="AlphaFoldDB" id="G7KAR4"/>
<dbReference type="Proteomes" id="UP000002051">
    <property type="component" value="Chromosome 5"/>
</dbReference>
<dbReference type="PaxDb" id="3880-AES94827"/>
<sequence length="159" mass="17830">MKNNNNNEIKDSLSDLPNCLVLHILSFLDTKVNIWKHLPNLTLLYSSQFNTLESFTTFVSNILSLRDSSTIFVLSLVPNLLMAELPSLCNLKSLRVYVDSCLSIPDGIVDFLLRKSPSAKVDIIDWSSKGTVEGTKARGISDMFCQELGIKRVLKHDDL</sequence>
<dbReference type="HOGENOM" id="CLU_1663386_0_0_1"/>
<dbReference type="EnsemblPlants" id="AES94827">
    <property type="protein sequence ID" value="AES94827"/>
    <property type="gene ID" value="MTR_5g018810"/>
</dbReference>
<evidence type="ECO:0000313" key="3">
    <source>
        <dbReference type="Proteomes" id="UP000002051"/>
    </source>
</evidence>
<organism evidence="1 3">
    <name type="scientific">Medicago truncatula</name>
    <name type="common">Barrel medic</name>
    <name type="synonym">Medicago tribuloides</name>
    <dbReference type="NCBI Taxonomy" id="3880"/>
    <lineage>
        <taxon>Eukaryota</taxon>
        <taxon>Viridiplantae</taxon>
        <taxon>Streptophyta</taxon>
        <taxon>Embryophyta</taxon>
        <taxon>Tracheophyta</taxon>
        <taxon>Spermatophyta</taxon>
        <taxon>Magnoliopsida</taxon>
        <taxon>eudicotyledons</taxon>
        <taxon>Gunneridae</taxon>
        <taxon>Pentapetalae</taxon>
        <taxon>rosids</taxon>
        <taxon>fabids</taxon>
        <taxon>Fabales</taxon>
        <taxon>Fabaceae</taxon>
        <taxon>Papilionoideae</taxon>
        <taxon>50 kb inversion clade</taxon>
        <taxon>NPAAA clade</taxon>
        <taxon>Hologalegina</taxon>
        <taxon>IRL clade</taxon>
        <taxon>Trifolieae</taxon>
        <taxon>Medicago</taxon>
    </lineage>
</organism>
<accession>G7KAR4</accession>
<evidence type="ECO:0000313" key="2">
    <source>
        <dbReference type="EnsemblPlants" id="AES94827"/>
    </source>
</evidence>
<reference evidence="1 3" key="1">
    <citation type="journal article" date="2011" name="Nature">
        <title>The Medicago genome provides insight into the evolution of rhizobial symbioses.</title>
        <authorList>
            <person name="Young N.D."/>
            <person name="Debelle F."/>
            <person name="Oldroyd G.E."/>
            <person name="Geurts R."/>
            <person name="Cannon S.B."/>
            <person name="Udvardi M.K."/>
            <person name="Benedito V.A."/>
            <person name="Mayer K.F."/>
            <person name="Gouzy J."/>
            <person name="Schoof H."/>
            <person name="Van de Peer Y."/>
            <person name="Proost S."/>
            <person name="Cook D.R."/>
            <person name="Meyers B.C."/>
            <person name="Spannagl M."/>
            <person name="Cheung F."/>
            <person name="De Mita S."/>
            <person name="Krishnakumar V."/>
            <person name="Gundlach H."/>
            <person name="Zhou S."/>
            <person name="Mudge J."/>
            <person name="Bharti A.K."/>
            <person name="Murray J.D."/>
            <person name="Naoumkina M.A."/>
            <person name="Rosen B."/>
            <person name="Silverstein K.A."/>
            <person name="Tang H."/>
            <person name="Rombauts S."/>
            <person name="Zhao P.X."/>
            <person name="Zhou P."/>
            <person name="Barbe V."/>
            <person name="Bardou P."/>
            <person name="Bechner M."/>
            <person name="Bellec A."/>
            <person name="Berger A."/>
            <person name="Berges H."/>
            <person name="Bidwell S."/>
            <person name="Bisseling T."/>
            <person name="Choisne N."/>
            <person name="Couloux A."/>
            <person name="Denny R."/>
            <person name="Deshpande S."/>
            <person name="Dai X."/>
            <person name="Doyle J.J."/>
            <person name="Dudez A.M."/>
            <person name="Farmer A.D."/>
            <person name="Fouteau S."/>
            <person name="Franken C."/>
            <person name="Gibelin C."/>
            <person name="Gish J."/>
            <person name="Goldstein S."/>
            <person name="Gonzalez A.J."/>
            <person name="Green P.J."/>
            <person name="Hallab A."/>
            <person name="Hartog M."/>
            <person name="Hua A."/>
            <person name="Humphray S.J."/>
            <person name="Jeong D.H."/>
            <person name="Jing Y."/>
            <person name="Jocker A."/>
            <person name="Kenton S.M."/>
            <person name="Kim D.J."/>
            <person name="Klee K."/>
            <person name="Lai H."/>
            <person name="Lang C."/>
            <person name="Lin S."/>
            <person name="Macmil S.L."/>
            <person name="Magdelenat G."/>
            <person name="Matthews L."/>
            <person name="McCorrison J."/>
            <person name="Monaghan E.L."/>
            <person name="Mun J.H."/>
            <person name="Najar F.Z."/>
            <person name="Nicholson C."/>
            <person name="Noirot C."/>
            <person name="O'Bleness M."/>
            <person name="Paule C.R."/>
            <person name="Poulain J."/>
            <person name="Prion F."/>
            <person name="Qin B."/>
            <person name="Qu C."/>
            <person name="Retzel E.F."/>
            <person name="Riddle C."/>
            <person name="Sallet E."/>
            <person name="Samain S."/>
            <person name="Samson N."/>
            <person name="Sanders I."/>
            <person name="Saurat O."/>
            <person name="Scarpelli C."/>
            <person name="Schiex T."/>
            <person name="Segurens B."/>
            <person name="Severin A.J."/>
            <person name="Sherrier D.J."/>
            <person name="Shi R."/>
            <person name="Sims S."/>
            <person name="Singer S.R."/>
            <person name="Sinharoy S."/>
            <person name="Sterck L."/>
            <person name="Viollet A."/>
            <person name="Wang B.B."/>
            <person name="Wang K."/>
            <person name="Wang M."/>
            <person name="Wang X."/>
            <person name="Warfsmann J."/>
            <person name="Weissenbach J."/>
            <person name="White D.D."/>
            <person name="White J.D."/>
            <person name="Wiley G.B."/>
            <person name="Wincker P."/>
            <person name="Xing Y."/>
            <person name="Yang L."/>
            <person name="Yao Z."/>
            <person name="Ying F."/>
            <person name="Zhai J."/>
            <person name="Zhou L."/>
            <person name="Zuber A."/>
            <person name="Denarie J."/>
            <person name="Dixon R.A."/>
            <person name="May G.D."/>
            <person name="Schwartz D.C."/>
            <person name="Rogers J."/>
            <person name="Quetier F."/>
            <person name="Town C.D."/>
            <person name="Roe B.A."/>
        </authorList>
    </citation>
    <scope>NUCLEOTIDE SEQUENCE [LARGE SCALE GENOMIC DNA]</scope>
    <source>
        <strain evidence="1">A17</strain>
        <strain evidence="2 3">cv. Jemalong A17</strain>
    </source>
</reference>